<dbReference type="Proteomes" id="UP000000442">
    <property type="component" value="Chromosome"/>
</dbReference>
<dbReference type="KEGG" id="dat:HRM2_26430"/>
<dbReference type="AlphaFoldDB" id="C0QI01"/>
<dbReference type="InterPro" id="IPR014057">
    <property type="entry name" value="HI1420"/>
</dbReference>
<dbReference type="EMBL" id="CP001087">
    <property type="protein sequence ID" value="ACN15737.1"/>
    <property type="molecule type" value="Genomic_DNA"/>
</dbReference>
<dbReference type="eggNOG" id="COG3636">
    <property type="taxonomic scope" value="Bacteria"/>
</dbReference>
<dbReference type="Pfam" id="PF21716">
    <property type="entry name" value="dnstrm_HI1420"/>
    <property type="match status" value="1"/>
</dbReference>
<dbReference type="PANTHER" id="PTHR40275">
    <property type="entry name" value="SSL7038 PROTEIN"/>
    <property type="match status" value="1"/>
</dbReference>
<sequence length="98" mass="10916">MATANYREGLMERLQNPEYATEYLNEALREGSQEVFMLALRDVAKAKGISYIANEANLNRETMYRMLSEKGNPNLSSLNKILGSLGLTLSIEAKESVA</sequence>
<organism evidence="1 2">
    <name type="scientific">Desulforapulum autotrophicum (strain ATCC 43914 / DSM 3382 / VKM B-1955 / HRM2)</name>
    <name type="common">Desulfobacterium autotrophicum</name>
    <dbReference type="NCBI Taxonomy" id="177437"/>
    <lineage>
        <taxon>Bacteria</taxon>
        <taxon>Pseudomonadati</taxon>
        <taxon>Thermodesulfobacteriota</taxon>
        <taxon>Desulfobacteria</taxon>
        <taxon>Desulfobacterales</taxon>
        <taxon>Desulfobacteraceae</taxon>
        <taxon>Desulforapulum</taxon>
    </lineage>
</organism>
<dbReference type="HOGENOM" id="CLU_137365_3_1_7"/>
<accession>C0QI01</accession>
<proteinExistence type="predicted"/>
<name>C0QI01_DESAH</name>
<gene>
    <name evidence="1" type="ordered locus">HRM2_26430</name>
</gene>
<dbReference type="STRING" id="177437.HRM2_26430"/>
<dbReference type="NCBIfam" id="TIGR02684">
    <property type="entry name" value="dnstrm_HI1420"/>
    <property type="match status" value="1"/>
</dbReference>
<reference evidence="1 2" key="1">
    <citation type="journal article" date="2009" name="Environ. Microbiol.">
        <title>Genome sequence of Desulfobacterium autotrophicum HRM2, a marine sulfate reducer oxidizing organic carbon completely to carbon dioxide.</title>
        <authorList>
            <person name="Strittmatter A.W."/>
            <person name="Liesegang H."/>
            <person name="Rabus R."/>
            <person name="Decker I."/>
            <person name="Amann J."/>
            <person name="Andres S."/>
            <person name="Henne A."/>
            <person name="Fricke W.F."/>
            <person name="Martinez-Arias R."/>
            <person name="Bartels D."/>
            <person name="Goesmann A."/>
            <person name="Krause L."/>
            <person name="Puehler A."/>
            <person name="Klenk H.P."/>
            <person name="Richter M."/>
            <person name="Schuler M."/>
            <person name="Gloeckner F.O."/>
            <person name="Meyerdierks A."/>
            <person name="Gottschalk G."/>
            <person name="Amann R."/>
        </authorList>
    </citation>
    <scope>NUCLEOTIDE SEQUENCE [LARGE SCALE GENOMIC DNA]</scope>
    <source>
        <strain evidence="2">ATCC 43914 / DSM 3382 / HRM2</strain>
    </source>
</reference>
<dbReference type="OrthoDB" id="9798416at2"/>
<evidence type="ECO:0000313" key="2">
    <source>
        <dbReference type="Proteomes" id="UP000000442"/>
    </source>
</evidence>
<dbReference type="InterPro" id="IPR010982">
    <property type="entry name" value="Lambda_DNA-bd_dom_sf"/>
</dbReference>
<dbReference type="GO" id="GO:0003677">
    <property type="term" value="F:DNA binding"/>
    <property type="evidence" value="ECO:0007669"/>
    <property type="project" value="InterPro"/>
</dbReference>
<dbReference type="PANTHER" id="PTHR40275:SF1">
    <property type="entry name" value="SSL7038 PROTEIN"/>
    <property type="match status" value="1"/>
</dbReference>
<keyword evidence="2" id="KW-1185">Reference proteome</keyword>
<dbReference type="SUPFAM" id="SSF47413">
    <property type="entry name" value="lambda repressor-like DNA-binding domains"/>
    <property type="match status" value="1"/>
</dbReference>
<protein>
    <submittedName>
        <fullName evidence="1">Transcriptional regulator</fullName>
    </submittedName>
</protein>
<evidence type="ECO:0000313" key="1">
    <source>
        <dbReference type="EMBL" id="ACN15737.1"/>
    </source>
</evidence>